<accession>A0A484IBN6</accession>
<dbReference type="KEGG" id="nfn:NFRAN_1315"/>
<proteinExistence type="predicted"/>
<dbReference type="AlphaFoldDB" id="A0A484IBN6"/>
<dbReference type="Proteomes" id="UP000294299">
    <property type="component" value="Chromosome NFRAN"/>
</dbReference>
<dbReference type="OrthoDB" id="379131at2157"/>
<evidence type="ECO:0000313" key="1">
    <source>
        <dbReference type="EMBL" id="VFJ13637.1"/>
    </source>
</evidence>
<protein>
    <submittedName>
        <fullName evidence="1">Uncharacterized protein</fullName>
    </submittedName>
</protein>
<dbReference type="EMBL" id="LR216287">
    <property type="protein sequence ID" value="VFJ13637.1"/>
    <property type="molecule type" value="Genomic_DNA"/>
</dbReference>
<keyword evidence="2" id="KW-1185">Reference proteome</keyword>
<dbReference type="GeneID" id="39420686"/>
<gene>
    <name evidence="1" type="ORF">NFRAN_1315</name>
</gene>
<organism evidence="1 2">
    <name type="scientific">Candidatus Nitrosocosmicus franklandianus</name>
    <dbReference type="NCBI Taxonomy" id="1798806"/>
    <lineage>
        <taxon>Archaea</taxon>
        <taxon>Nitrososphaerota</taxon>
        <taxon>Nitrososphaeria</taxon>
        <taxon>Nitrososphaerales</taxon>
        <taxon>Nitrososphaeraceae</taxon>
        <taxon>Candidatus Nitrosocosmicus</taxon>
    </lineage>
</organism>
<name>A0A484IBN6_9ARCH</name>
<dbReference type="RefSeq" id="WP_134483594.1">
    <property type="nucleotide sequence ID" value="NZ_LR216287.1"/>
</dbReference>
<reference evidence="1 2" key="1">
    <citation type="submission" date="2019-02" db="EMBL/GenBank/DDBJ databases">
        <authorList>
            <person name="Lehtovirta-Morley E L."/>
        </authorList>
    </citation>
    <scope>NUCLEOTIDE SEQUENCE [LARGE SCALE GENOMIC DNA]</scope>
    <source>
        <strain evidence="1">NFRAN1</strain>
    </source>
</reference>
<evidence type="ECO:0000313" key="2">
    <source>
        <dbReference type="Proteomes" id="UP000294299"/>
    </source>
</evidence>
<sequence>MQYIFLKSVTIIDLKRYPDNDGNYITEGLAKSSVRMRFLLLVYCIDYADVTCSVGGINLGRNTPTIECDDCGFIYPDSNDSIYNPRL</sequence>